<dbReference type="FunFam" id="2.60.120.20:FF:000001">
    <property type="entry name" value="Genome polyprotein"/>
    <property type="match status" value="1"/>
</dbReference>
<comment type="subcellular location">
    <subcellularLocation>
        <location evidence="2">Host cell</location>
    </subcellularLocation>
    <subcellularLocation>
        <location evidence="1">Virion</location>
    </subcellularLocation>
</comment>
<evidence type="ECO:0000256" key="8">
    <source>
        <dbReference type="ARBA" id="ARBA00023296"/>
    </source>
</evidence>
<dbReference type="SUPFAM" id="SSF88633">
    <property type="entry name" value="Positive stranded ssRNA viruses"/>
    <property type="match status" value="1"/>
</dbReference>
<organism evidence="10">
    <name type="scientific">Poliovirus type 1 (strain Sabin)</name>
    <dbReference type="NCBI Taxonomy" id="12082"/>
    <lineage>
        <taxon>Viruses</taxon>
        <taxon>Riboviria</taxon>
        <taxon>Orthornavirae</taxon>
        <taxon>Pisuviricota</taxon>
        <taxon>Pisoniviricetes</taxon>
        <taxon>Picornavirales</taxon>
        <taxon>Picornaviridae</taxon>
        <taxon>Ensavirinae</taxon>
        <taxon>Enterovirus</taxon>
        <taxon>Enterovirus coxsackiepol</taxon>
        <taxon>Enterovirus C</taxon>
    </lineage>
</organism>
<keyword evidence="6" id="KW-1161">Viral attachment to host cell</keyword>
<evidence type="ECO:0000259" key="9">
    <source>
        <dbReference type="Pfam" id="PF00073"/>
    </source>
</evidence>
<name>V5UZV1_POL1S</name>
<dbReference type="CDD" id="cd00205">
    <property type="entry name" value="rhv_like"/>
    <property type="match status" value="1"/>
</dbReference>
<feature type="domain" description="Picornavirus capsid" evidence="9">
    <location>
        <begin position="59"/>
        <end position="223"/>
    </location>
</feature>
<dbReference type="Pfam" id="PF00073">
    <property type="entry name" value="Rhv"/>
    <property type="match status" value="1"/>
</dbReference>
<keyword evidence="4" id="KW-0167">Capsid protein</keyword>
<keyword evidence="8" id="KW-1160">Virus entry into host cell</keyword>
<evidence type="ECO:0000313" key="10">
    <source>
        <dbReference type="EMBL" id="AHB86319.1"/>
    </source>
</evidence>
<evidence type="ECO:0000256" key="6">
    <source>
        <dbReference type="ARBA" id="ARBA00022804"/>
    </source>
</evidence>
<protein>
    <recommendedName>
        <fullName evidence="3">Genome polyprotein</fullName>
    </recommendedName>
</protein>
<dbReference type="GO" id="GO:0043657">
    <property type="term" value="C:host cell"/>
    <property type="evidence" value="ECO:0007669"/>
    <property type="project" value="UniProtKB-SubCell"/>
</dbReference>
<keyword evidence="7" id="KW-0946">Virion</keyword>
<evidence type="ECO:0000256" key="7">
    <source>
        <dbReference type="ARBA" id="ARBA00022844"/>
    </source>
</evidence>
<keyword evidence="5" id="KW-0945">Host-virus interaction</keyword>
<dbReference type="Gene3D" id="2.60.120.20">
    <property type="match status" value="1"/>
</dbReference>
<dbReference type="EMBL" id="KC848180">
    <property type="protein sequence ID" value="AHB86319.1"/>
    <property type="molecule type" value="Genomic_RNA"/>
</dbReference>
<dbReference type="GO" id="GO:0019028">
    <property type="term" value="C:viral capsid"/>
    <property type="evidence" value="ECO:0007669"/>
    <property type="project" value="UniProtKB-KW"/>
</dbReference>
<dbReference type="InterPro" id="IPR033703">
    <property type="entry name" value="Rhv-like"/>
</dbReference>
<evidence type="ECO:0000256" key="3">
    <source>
        <dbReference type="ARBA" id="ARBA00020107"/>
    </source>
</evidence>
<dbReference type="GO" id="GO:0019062">
    <property type="term" value="P:virion attachment to host cell"/>
    <property type="evidence" value="ECO:0007669"/>
    <property type="project" value="UniProtKB-KW"/>
</dbReference>
<evidence type="ECO:0000256" key="1">
    <source>
        <dbReference type="ARBA" id="ARBA00004328"/>
    </source>
</evidence>
<reference evidence="10" key="1">
    <citation type="journal article" date="2013" name="PLoS ONE">
        <title>Altered Antibody Profiles against Common Infectious Agents in Chronic Disease.</title>
        <authorList>
            <person name="Burbelo P.D."/>
            <person name="Ching K.H."/>
            <person name="Morse C.G."/>
            <person name="Alevizos I."/>
            <person name="Bayat A."/>
            <person name="Cohen J.I."/>
            <person name="Ali M.A."/>
            <person name="Kapoor A."/>
            <person name="Browne S.K."/>
            <person name="Holland S.M."/>
            <person name="Kovacs J.A."/>
            <person name="Iadarola M.J."/>
        </authorList>
    </citation>
    <scope>NUCLEOTIDE SEQUENCE</scope>
    <source>
        <strain evidence="10">Sabin</strain>
    </source>
</reference>
<dbReference type="InterPro" id="IPR001676">
    <property type="entry name" value="Picornavirus_capsid"/>
</dbReference>
<sequence>MGLGQMLESMIDNTVRETVGAATSRDALPNTEASGPAHSKEIPALTAVETGATNPLVPSDTVQTRHVVQHRSRSESSIESFFARGACVAIITVDNSASTKNKDKLFTVWKITYKDTVQLRRKLEFFTYSRFDMEFTFVVTANFTETNNGHALNQVYQIMYVPPGAPVPEKWDDYTWQTSSNPSIFYTYGTAPARISVPYVGISNAYSHFYDGFSKVPLKDQSVALGDSLYGAASLNDFGILAVRVVNDHNPTKVTSKIRVYLKPKHIRVWCPRPPRAVAYYGPGVDYKDGTLTPLSTKDLTTY</sequence>
<organismHost>
    <name type="scientific">Homo sapiens</name>
    <name type="common">Human</name>
    <dbReference type="NCBI Taxonomy" id="9606"/>
</organismHost>
<proteinExistence type="predicted"/>
<accession>V5UZV1</accession>
<evidence type="ECO:0000256" key="4">
    <source>
        <dbReference type="ARBA" id="ARBA00022561"/>
    </source>
</evidence>
<evidence type="ECO:0000256" key="2">
    <source>
        <dbReference type="ARBA" id="ARBA00004340"/>
    </source>
</evidence>
<dbReference type="InterPro" id="IPR029053">
    <property type="entry name" value="Viral_coat"/>
</dbReference>
<evidence type="ECO:0000256" key="5">
    <source>
        <dbReference type="ARBA" id="ARBA00022581"/>
    </source>
</evidence>
<dbReference type="GO" id="GO:0005198">
    <property type="term" value="F:structural molecule activity"/>
    <property type="evidence" value="ECO:0007669"/>
    <property type="project" value="InterPro"/>
</dbReference>
<dbReference type="GO" id="GO:0046718">
    <property type="term" value="P:symbiont entry into host cell"/>
    <property type="evidence" value="ECO:0007669"/>
    <property type="project" value="UniProtKB-KW"/>
</dbReference>